<accession>A0A081UDT2</accession>
<dbReference type="OrthoDB" id="1082240at2"/>
<evidence type="ECO:0000313" key="5">
    <source>
        <dbReference type="EMBL" id="MCZ2686081.1"/>
    </source>
</evidence>
<keyword evidence="1 2" id="KW-0732">Signal</keyword>
<dbReference type="EMBL" id="JAPUAC010000006">
    <property type="protein sequence ID" value="MCZ2654595.1"/>
    <property type="molecule type" value="Genomic_DNA"/>
</dbReference>
<evidence type="ECO:0000313" key="12">
    <source>
        <dbReference type="Proteomes" id="UP000286270"/>
    </source>
</evidence>
<reference evidence="6" key="1">
    <citation type="book" date="2014" name="THE 24TH EUROPEAN CONGRESS OF CLINICAL MICROBIOLOGY AND INFECTIOUS DISEASES" publisher="ECCMID 2014" city="Barcelona, Spain">
        <title>Identification of resistance genes in three multidrug-resistant Bacteroides fragilis isolates by whole genome sequencing.</title>
        <editorList>
            <person name="Unknown"/>
            <person name="A."/>
        </editorList>
        <authorList>
            <person name="Sydenham T.V."/>
            <person name="Hasman H."/>
            <person name="Wang M."/>
            <person name="Soki J."/>
            <person name="Nagy E."/>
            <person name="Justesen U.S."/>
        </authorList>
    </citation>
    <scope>NUCLEOTIDE SEQUENCE</scope>
    <source>
        <strain evidence="6">DCMSKEJBY0001B</strain>
    </source>
</reference>
<dbReference type="InterPro" id="IPR011250">
    <property type="entry name" value="OMP/PagP_B-barrel"/>
</dbReference>
<evidence type="ECO:0000313" key="11">
    <source>
        <dbReference type="Proteomes" id="UP000284614"/>
    </source>
</evidence>
<dbReference type="EMBL" id="QSDG01000006">
    <property type="protein sequence ID" value="RGY69474.1"/>
    <property type="molecule type" value="Genomic_DNA"/>
</dbReference>
<reference evidence="6 10" key="3">
    <citation type="submission" date="2019-03" db="EMBL/GenBank/DDBJ databases">
        <title>Complete genome assembly of MDR B. fragilis.</title>
        <authorList>
            <person name="Sydenham T.V."/>
            <person name="Hasman H."/>
            <person name="Justesen U.S."/>
        </authorList>
    </citation>
    <scope>NUCLEOTIDE SEQUENCE [LARGE SCALE GENOMIC DNA]</scope>
    <source>
        <strain evidence="6 10">DCMSKEJBY0001B</strain>
    </source>
</reference>
<evidence type="ECO:0000313" key="6">
    <source>
        <dbReference type="EMBL" id="QCQ46426.1"/>
    </source>
</evidence>
<reference evidence="11 12" key="2">
    <citation type="submission" date="2018-08" db="EMBL/GenBank/DDBJ databases">
        <title>A genome reference for cultivated species of the human gut microbiota.</title>
        <authorList>
            <person name="Zou Y."/>
            <person name="Xue W."/>
            <person name="Luo G."/>
        </authorList>
    </citation>
    <scope>NUCLEOTIDE SEQUENCE [LARGE SCALE GENOMIC DNA]</scope>
    <source>
        <strain evidence="8 12">AF14-26</strain>
        <strain evidence="9 11">OF01-1</strain>
    </source>
</reference>
<evidence type="ECO:0000313" key="9">
    <source>
        <dbReference type="EMBL" id="RGY69474.1"/>
    </source>
</evidence>
<dbReference type="EMBL" id="CP054003">
    <property type="protein sequence ID" value="QKH83318.1"/>
    <property type="molecule type" value="Genomic_DNA"/>
</dbReference>
<sequence>MKKIVLFLFVAIATLSVKAQDIYMGGTVGLWRNDDANTTSFKLAPEIGYNLSEQWALGVELQFNHDYISHKTINSFAIAPYARFSYYENKIVRLFIDGGFGFATTKVKDGGDAINGFEIGLKPGIAIKLNQHFSLVAKCGFLGYKDDYMNNSGFGFSASSEDLTFGFHYEF</sequence>
<evidence type="ECO:0000313" key="10">
    <source>
        <dbReference type="Proteomes" id="UP000036847"/>
    </source>
</evidence>
<feature type="domain" description="Outer membrane protein beta-barrel" evidence="3">
    <location>
        <begin position="6"/>
        <end position="158"/>
    </location>
</feature>
<organism evidence="8 12">
    <name type="scientific">Bacteroides fragilis</name>
    <dbReference type="NCBI Taxonomy" id="817"/>
    <lineage>
        <taxon>Bacteria</taxon>
        <taxon>Pseudomonadati</taxon>
        <taxon>Bacteroidota</taxon>
        <taxon>Bacteroidia</taxon>
        <taxon>Bacteroidales</taxon>
        <taxon>Bacteroidaceae</taxon>
        <taxon>Bacteroides</taxon>
    </lineage>
</organism>
<dbReference type="Proteomes" id="UP000036847">
    <property type="component" value="Chromosome"/>
</dbReference>
<protein>
    <submittedName>
        <fullName evidence="4">Outer membrane beta-barrel protein</fullName>
    </submittedName>
</protein>
<feature type="chain" id="PRO_5015028776" evidence="2">
    <location>
        <begin position="20"/>
        <end position="171"/>
    </location>
</feature>
<dbReference type="EMBL" id="CP036546">
    <property type="protein sequence ID" value="QCQ46426.1"/>
    <property type="molecule type" value="Genomic_DNA"/>
</dbReference>
<proteinExistence type="predicted"/>
<reference evidence="4" key="5">
    <citation type="submission" date="2022-12" db="EMBL/GenBank/DDBJ databases">
        <title>Development of a Multilocus Sequence Typing Scheme for Bacteroides fragilis Based on Whole Genome Sequencing Data and Clinical Application.</title>
        <authorList>
            <person name="Nielsen F.D."/>
            <person name="Justesen U.S."/>
        </authorList>
    </citation>
    <scope>NUCLEOTIDE SEQUENCE</scope>
    <source>
        <strain evidence="5">BF_AM_ODE_DK_2015_4</strain>
        <strain evidence="4">BF_BC_ODE_DK_2015_2</strain>
    </source>
</reference>
<evidence type="ECO:0000313" key="8">
    <source>
        <dbReference type="EMBL" id="RGV56771.1"/>
    </source>
</evidence>
<dbReference type="RefSeq" id="WP_005778068.1">
    <property type="nucleotide sequence ID" value="NZ_CABJEQ010000001.1"/>
</dbReference>
<feature type="signal peptide" evidence="2">
    <location>
        <begin position="1"/>
        <end position="19"/>
    </location>
</feature>
<evidence type="ECO:0000313" key="7">
    <source>
        <dbReference type="EMBL" id="QKH83318.1"/>
    </source>
</evidence>
<evidence type="ECO:0000256" key="1">
    <source>
        <dbReference type="ARBA" id="ARBA00022729"/>
    </source>
</evidence>
<evidence type="ECO:0000256" key="2">
    <source>
        <dbReference type="SAM" id="SignalP"/>
    </source>
</evidence>
<dbReference type="EMBL" id="JAPTZU010000001">
    <property type="protein sequence ID" value="MCZ2686081.1"/>
    <property type="molecule type" value="Genomic_DNA"/>
</dbReference>
<name>A0A081UDT2_BACFG</name>
<dbReference type="Proteomes" id="UP000286270">
    <property type="component" value="Unassembled WGS sequence"/>
</dbReference>
<evidence type="ECO:0000313" key="13">
    <source>
        <dbReference type="Proteomes" id="UP000501467"/>
    </source>
</evidence>
<evidence type="ECO:0000259" key="3">
    <source>
        <dbReference type="Pfam" id="PF13505"/>
    </source>
</evidence>
<dbReference type="EMBL" id="QRZH01000004">
    <property type="protein sequence ID" value="RGV56771.1"/>
    <property type="molecule type" value="Genomic_DNA"/>
</dbReference>
<evidence type="ECO:0000313" key="4">
    <source>
        <dbReference type="EMBL" id="MCZ2654595.1"/>
    </source>
</evidence>
<dbReference type="Gene3D" id="2.40.160.20">
    <property type="match status" value="1"/>
</dbReference>
<dbReference type="AlphaFoldDB" id="A0A081UDT2"/>
<gene>
    <name evidence="8" type="ORF">DWW08_07395</name>
    <name evidence="9" type="ORF">DXA27_09055</name>
    <name evidence="6" type="ORF">EC80_017050</name>
    <name evidence="7" type="ORF">FOC69_02640</name>
    <name evidence="4" type="ORF">O1422_10545</name>
    <name evidence="5" type="ORF">O1433_00960</name>
</gene>
<dbReference type="Proteomes" id="UP000501467">
    <property type="component" value="Chromosome"/>
</dbReference>
<dbReference type="Proteomes" id="UP000284614">
    <property type="component" value="Unassembled WGS sequence"/>
</dbReference>
<reference evidence="7 13" key="4">
    <citation type="submission" date="2020-05" db="EMBL/GenBank/DDBJ databases">
        <title>FDA dAtabase for Regulatory Grade micrObial Sequences (FDA-ARGOS): Supporting development and validation of Infectious Disease Dx tests.</title>
        <authorList>
            <person name="Bojja K."/>
            <person name="Kessler A."/>
            <person name="Tallon L."/>
            <person name="Sadzewicz L."/>
            <person name="Zhao X."/>
            <person name="Vavikolanu K."/>
            <person name="Mehta A."/>
            <person name="Aluvathingal J."/>
            <person name="Nadendla S."/>
            <person name="Myers T."/>
            <person name="Yan Y."/>
            <person name="Sichtig H."/>
        </authorList>
    </citation>
    <scope>NUCLEOTIDE SEQUENCE [LARGE SCALE GENOMIC DNA]</scope>
    <source>
        <strain evidence="7 13">FDAARGOS_763</strain>
    </source>
</reference>
<dbReference type="Pfam" id="PF13505">
    <property type="entry name" value="OMP_b-brl"/>
    <property type="match status" value="1"/>
</dbReference>
<dbReference type="SUPFAM" id="SSF56925">
    <property type="entry name" value="OMPA-like"/>
    <property type="match status" value="1"/>
</dbReference>
<dbReference type="Proteomes" id="UP001075704">
    <property type="component" value="Unassembled WGS sequence"/>
</dbReference>
<dbReference type="Proteomes" id="UP001079672">
    <property type="component" value="Unassembled WGS sequence"/>
</dbReference>
<dbReference type="InterPro" id="IPR027385">
    <property type="entry name" value="Beta-barrel_OMP"/>
</dbReference>